<feature type="domain" description="ATP-grasp" evidence="2">
    <location>
        <begin position="116"/>
        <end position="307"/>
    </location>
</feature>
<dbReference type="Gene3D" id="3.30.1490.20">
    <property type="entry name" value="ATP-grasp fold, A domain"/>
    <property type="match status" value="1"/>
</dbReference>
<proteinExistence type="predicted"/>
<reference evidence="3 4" key="1">
    <citation type="submission" date="2020-03" db="EMBL/GenBank/DDBJ databases">
        <title>Genomic analysis of Bacteroides faecium CBA7301.</title>
        <authorList>
            <person name="Kim J."/>
            <person name="Roh S.W."/>
        </authorList>
    </citation>
    <scope>NUCLEOTIDE SEQUENCE [LARGE SCALE GENOMIC DNA]</scope>
    <source>
        <strain evidence="3 4">CBA7301</strain>
    </source>
</reference>
<dbReference type="EMBL" id="CP050831">
    <property type="protein sequence ID" value="QIU95155.1"/>
    <property type="molecule type" value="Genomic_DNA"/>
</dbReference>
<keyword evidence="4" id="KW-1185">Reference proteome</keyword>
<evidence type="ECO:0000313" key="3">
    <source>
        <dbReference type="EMBL" id="QIU95155.1"/>
    </source>
</evidence>
<dbReference type="GO" id="GO:0046872">
    <property type="term" value="F:metal ion binding"/>
    <property type="evidence" value="ECO:0007669"/>
    <property type="project" value="InterPro"/>
</dbReference>
<keyword evidence="1" id="KW-0067">ATP-binding</keyword>
<dbReference type="PANTHER" id="PTHR23132">
    <property type="entry name" value="D-ALANINE--D-ALANINE LIGASE"/>
    <property type="match status" value="1"/>
</dbReference>
<dbReference type="PANTHER" id="PTHR23132:SF14">
    <property type="entry name" value="ATP-GRASP DOMAIN-CONTAINING PROTEIN"/>
    <property type="match status" value="1"/>
</dbReference>
<protein>
    <submittedName>
        <fullName evidence="3">ATP-grasp domain-containing protein</fullName>
    </submittedName>
</protein>
<dbReference type="RefSeq" id="WP_167963692.1">
    <property type="nucleotide sequence ID" value="NZ_CP050831.1"/>
</dbReference>
<sequence>MNILFTCAGRRRYLLKYFKEVIGEGGNIVATDMQLSAPALTIADVKIQVPRVYAEDYIPKTLEICKEQKIDVLISLNDLELPILSKCKADFEALGVKVIVSDPNVIDVCFDKYKTAGFIESLGLKTPRTYVDYNEAVAAIKDGELKFPLIIKPRWGSGSIGLEFVDDLEELEMVYKLERKKVMKSILATASVDDNFLLIQEVIKGPEYGLDIANDLKGKYRGVSVKQKLAMRSGETDKAITVDNAKIREIGATIGRALKHIGNLDCDVLERDGEFYVLELNPRFGGGYPFSQEAGVNMPKAIVAWAQGEDVANEMFFPKYGKMFSKCDILLNVGE</sequence>
<dbReference type="GO" id="GO:0005524">
    <property type="term" value="F:ATP binding"/>
    <property type="evidence" value="ECO:0007669"/>
    <property type="project" value="UniProtKB-UniRule"/>
</dbReference>
<dbReference type="Gene3D" id="3.30.470.20">
    <property type="entry name" value="ATP-grasp fold, B domain"/>
    <property type="match status" value="1"/>
</dbReference>
<dbReference type="InterPro" id="IPR013815">
    <property type="entry name" value="ATP_grasp_subdomain_1"/>
</dbReference>
<evidence type="ECO:0000313" key="4">
    <source>
        <dbReference type="Proteomes" id="UP000501780"/>
    </source>
</evidence>
<dbReference type="KEGG" id="bfc:BacF7301_13835"/>
<keyword evidence="1" id="KW-0547">Nucleotide-binding</keyword>
<gene>
    <name evidence="3" type="ORF">BacF7301_13835</name>
</gene>
<dbReference type="InterPro" id="IPR048764">
    <property type="entry name" value="PylC_N"/>
</dbReference>
<dbReference type="NCBIfam" id="NF009404">
    <property type="entry name" value="PRK12767.1-3"/>
    <property type="match status" value="1"/>
</dbReference>
<dbReference type="Pfam" id="PF02655">
    <property type="entry name" value="ATP-grasp_3"/>
    <property type="match status" value="1"/>
</dbReference>
<dbReference type="InterPro" id="IPR011761">
    <property type="entry name" value="ATP-grasp"/>
</dbReference>
<dbReference type="InterPro" id="IPR003806">
    <property type="entry name" value="ATP-grasp_PylC-type"/>
</dbReference>
<dbReference type="GO" id="GO:0008716">
    <property type="term" value="F:D-alanine-D-alanine ligase activity"/>
    <property type="evidence" value="ECO:0007669"/>
    <property type="project" value="TreeGrafter"/>
</dbReference>
<evidence type="ECO:0000259" key="2">
    <source>
        <dbReference type="PROSITE" id="PS50975"/>
    </source>
</evidence>
<dbReference type="SUPFAM" id="SSF56059">
    <property type="entry name" value="Glutathione synthetase ATP-binding domain-like"/>
    <property type="match status" value="1"/>
</dbReference>
<dbReference type="AlphaFoldDB" id="A0A6H0KPE4"/>
<dbReference type="Proteomes" id="UP000501780">
    <property type="component" value="Chromosome"/>
</dbReference>
<evidence type="ECO:0000256" key="1">
    <source>
        <dbReference type="PROSITE-ProRule" id="PRU00409"/>
    </source>
</evidence>
<name>A0A6H0KPE4_9BACE</name>
<dbReference type="Pfam" id="PF21360">
    <property type="entry name" value="PylC-like_N"/>
    <property type="match status" value="1"/>
</dbReference>
<organism evidence="3 4">
    <name type="scientific">Bacteroides faecium</name>
    <dbReference type="NCBI Taxonomy" id="2715212"/>
    <lineage>
        <taxon>Bacteria</taxon>
        <taxon>Pseudomonadati</taxon>
        <taxon>Bacteroidota</taxon>
        <taxon>Bacteroidia</taxon>
        <taxon>Bacteroidales</taxon>
        <taxon>Bacteroidaceae</taxon>
        <taxon>Bacteroides</taxon>
    </lineage>
</organism>
<accession>A0A6H0KPE4</accession>
<dbReference type="Gene3D" id="3.40.50.20">
    <property type="match status" value="1"/>
</dbReference>
<dbReference type="PROSITE" id="PS50975">
    <property type="entry name" value="ATP_GRASP"/>
    <property type="match status" value="1"/>
</dbReference>